<evidence type="ECO:0000256" key="3">
    <source>
        <dbReference type="ARBA" id="ARBA00022827"/>
    </source>
</evidence>
<keyword evidence="3" id="KW-0274">FAD</keyword>
<dbReference type="EMBL" id="JAKJXP020000001">
    <property type="protein sequence ID" value="KAK7757764.1"/>
    <property type="molecule type" value="Genomic_DNA"/>
</dbReference>
<gene>
    <name evidence="6" type="ORF">SLS62_000142</name>
</gene>
<dbReference type="Gene3D" id="3.40.462.20">
    <property type="match status" value="1"/>
</dbReference>
<dbReference type="SUPFAM" id="SSF56176">
    <property type="entry name" value="FAD-binding/transporter-associated domain-like"/>
    <property type="match status" value="1"/>
</dbReference>
<evidence type="ECO:0000313" key="6">
    <source>
        <dbReference type="EMBL" id="KAK7757764.1"/>
    </source>
</evidence>
<evidence type="ECO:0000256" key="1">
    <source>
        <dbReference type="ARBA" id="ARBA00005466"/>
    </source>
</evidence>
<keyword evidence="4" id="KW-0560">Oxidoreductase</keyword>
<name>A0AAN9UY67_9PEZI</name>
<dbReference type="Gene3D" id="3.30.465.10">
    <property type="match status" value="2"/>
</dbReference>
<dbReference type="InterPro" id="IPR036318">
    <property type="entry name" value="FAD-bd_PCMH-like_sf"/>
</dbReference>
<feature type="domain" description="FAD linked oxidase N-terminal" evidence="5">
    <location>
        <begin position="5"/>
        <end position="95"/>
    </location>
</feature>
<dbReference type="AlphaFoldDB" id="A0AAN9UY67"/>
<dbReference type="InterPro" id="IPR050416">
    <property type="entry name" value="FAD-linked_Oxidoreductase"/>
</dbReference>
<reference evidence="6 7" key="1">
    <citation type="submission" date="2024-02" db="EMBL/GenBank/DDBJ databases">
        <title>De novo assembly and annotation of 12 fungi associated with fruit tree decline syndrome in Ontario, Canada.</title>
        <authorList>
            <person name="Sulman M."/>
            <person name="Ellouze W."/>
            <person name="Ilyukhin E."/>
        </authorList>
    </citation>
    <scope>NUCLEOTIDE SEQUENCE [LARGE SCALE GENOMIC DNA]</scope>
    <source>
        <strain evidence="6 7">M11/M66-122</strain>
    </source>
</reference>
<keyword evidence="2" id="KW-0285">Flavoprotein</keyword>
<dbReference type="PANTHER" id="PTHR42973">
    <property type="entry name" value="BINDING OXIDOREDUCTASE, PUTATIVE (AFU_ORTHOLOGUE AFUA_1G17690)-RELATED"/>
    <property type="match status" value="1"/>
</dbReference>
<evidence type="ECO:0000256" key="4">
    <source>
        <dbReference type="ARBA" id="ARBA00023002"/>
    </source>
</evidence>
<dbReference type="InterPro" id="IPR006094">
    <property type="entry name" value="Oxid_FAD_bind_N"/>
</dbReference>
<evidence type="ECO:0000256" key="2">
    <source>
        <dbReference type="ARBA" id="ARBA00022630"/>
    </source>
</evidence>
<keyword evidence="7" id="KW-1185">Reference proteome</keyword>
<sequence>MPVTGAASADNGVLIDMSSFTQIEHIAEKDEVVVGTGLRWQNVYDYLDQYEVTVVGGRVLDVGVGGLILGCIVTAFTLKAYPIHQVWGGTRVITWDKVDEFLDTMLEYEASTERDPYASVNINLAATNETTLGIILTLVYLKPIEKPAAFSLFDRFEPLMDTTGIKTLNELMSEFPTADLPRIRFLAMTIKPTKKLTTLIKDVMQNSPHMKTIRSITAGSALFSWQPISPNLVEAGQRSGGNTLGLEAVPQSWFHIDLLWWNSEDDEAMRIAGESMYAEIEAAAKEQGSHMRYIFMNDANERQSVIASYGPENVQRMRQVQKKYDPEQVFDRLLAGAFKLS</sequence>
<dbReference type="PANTHER" id="PTHR42973:SF13">
    <property type="entry name" value="FAD-BINDING PCMH-TYPE DOMAIN-CONTAINING PROTEIN"/>
    <property type="match status" value="1"/>
</dbReference>
<dbReference type="GO" id="GO:0016491">
    <property type="term" value="F:oxidoreductase activity"/>
    <property type="evidence" value="ECO:0007669"/>
    <property type="project" value="UniProtKB-KW"/>
</dbReference>
<accession>A0AAN9UY67</accession>
<proteinExistence type="inferred from homology"/>
<dbReference type="GO" id="GO:0050660">
    <property type="term" value="F:flavin adenine dinucleotide binding"/>
    <property type="evidence" value="ECO:0007669"/>
    <property type="project" value="InterPro"/>
</dbReference>
<evidence type="ECO:0000259" key="5">
    <source>
        <dbReference type="Pfam" id="PF01565"/>
    </source>
</evidence>
<dbReference type="Proteomes" id="UP001320420">
    <property type="component" value="Unassembled WGS sequence"/>
</dbReference>
<protein>
    <recommendedName>
        <fullName evidence="5">FAD linked oxidase N-terminal domain-containing protein</fullName>
    </recommendedName>
</protein>
<organism evidence="6 7">
    <name type="scientific">Diatrype stigma</name>
    <dbReference type="NCBI Taxonomy" id="117547"/>
    <lineage>
        <taxon>Eukaryota</taxon>
        <taxon>Fungi</taxon>
        <taxon>Dikarya</taxon>
        <taxon>Ascomycota</taxon>
        <taxon>Pezizomycotina</taxon>
        <taxon>Sordariomycetes</taxon>
        <taxon>Xylariomycetidae</taxon>
        <taxon>Xylariales</taxon>
        <taxon>Diatrypaceae</taxon>
        <taxon>Diatrype</taxon>
    </lineage>
</organism>
<dbReference type="InterPro" id="IPR016169">
    <property type="entry name" value="FAD-bd_PCMH_sub2"/>
</dbReference>
<comment type="similarity">
    <text evidence="1">Belongs to the oxygen-dependent FAD-linked oxidoreductase family.</text>
</comment>
<comment type="caution">
    <text evidence="6">The sequence shown here is derived from an EMBL/GenBank/DDBJ whole genome shotgun (WGS) entry which is preliminary data.</text>
</comment>
<evidence type="ECO:0000313" key="7">
    <source>
        <dbReference type="Proteomes" id="UP001320420"/>
    </source>
</evidence>
<dbReference type="Pfam" id="PF01565">
    <property type="entry name" value="FAD_binding_4"/>
    <property type="match status" value="1"/>
</dbReference>